<organism evidence="1 2">
    <name type="scientific">Enterococcus saigonensis</name>
    <dbReference type="NCBI Taxonomy" id="1805431"/>
    <lineage>
        <taxon>Bacteria</taxon>
        <taxon>Bacillati</taxon>
        <taxon>Bacillota</taxon>
        <taxon>Bacilli</taxon>
        <taxon>Lactobacillales</taxon>
        <taxon>Enterococcaceae</taxon>
        <taxon>Enterococcus</taxon>
    </lineage>
</organism>
<dbReference type="Gene3D" id="3.40.30.10">
    <property type="entry name" value="Glutaredoxin"/>
    <property type="match status" value="1"/>
</dbReference>
<evidence type="ECO:0000313" key="2">
    <source>
        <dbReference type="Proteomes" id="UP000502998"/>
    </source>
</evidence>
<gene>
    <name evidence="1" type="ORF">EsVE80_19410</name>
</gene>
<dbReference type="RefSeq" id="WP_173103565.1">
    <property type="nucleotide sequence ID" value="NZ_AP022822.1"/>
</dbReference>
<proteinExistence type="predicted"/>
<dbReference type="KEGG" id="esg:EsVE80_19410"/>
<name>A0A679I9U0_9ENTE</name>
<dbReference type="InterPro" id="IPR036249">
    <property type="entry name" value="Thioredoxin-like_sf"/>
</dbReference>
<dbReference type="Pfam" id="PF13743">
    <property type="entry name" value="Thioredoxin_5"/>
    <property type="match status" value="1"/>
</dbReference>
<reference evidence="1 2" key="1">
    <citation type="submission" date="2020-02" db="EMBL/GenBank/DDBJ databases">
        <title>Characterization of vanA genotype vancomycin-resistant Enterococcus saigonensis VE80.</title>
        <authorList>
            <person name="Harada T."/>
            <person name="Motooka D."/>
            <person name="Nakamura S."/>
            <person name="Yamamoto Y."/>
            <person name="Kawahara R."/>
            <person name="Kawatsu K."/>
        </authorList>
    </citation>
    <scope>NUCLEOTIDE SEQUENCE [LARGE SCALE GENOMIC DNA]</scope>
    <source>
        <strain evidence="1 2">VE80</strain>
    </source>
</reference>
<protein>
    <submittedName>
        <fullName evidence="1">DsbA family protein</fullName>
    </submittedName>
</protein>
<dbReference type="EMBL" id="AP022822">
    <property type="protein sequence ID" value="BCA86418.1"/>
    <property type="molecule type" value="Genomic_DNA"/>
</dbReference>
<keyword evidence="2" id="KW-1185">Reference proteome</keyword>
<dbReference type="AlphaFoldDB" id="A0A679I9U0"/>
<accession>A0A679I9U0</accession>
<evidence type="ECO:0000313" key="1">
    <source>
        <dbReference type="EMBL" id="BCA86418.1"/>
    </source>
</evidence>
<sequence length="218" mass="25046">MIEIYLFVNPLGAICLGSEQHLWNFVQTSEQKIQFRLMPLVNMQTIDAILTRQGTAKHDIAARNQLFENTYSAALDAKALQLQGKKKAREFLMHIQEAVACKKQKYSQTLVISLVEAVGGDVEMFKEDRRSDLVKTLFQEDQNIAREMGITTHPSAVVYNYACERDYGVLLEGAQALADIPRLCQIDQENYQIFHIDGYLQRKNERRVTHDTKHLKLM</sequence>
<dbReference type="Proteomes" id="UP000502998">
    <property type="component" value="Chromosome"/>
</dbReference>
<dbReference type="SUPFAM" id="SSF52833">
    <property type="entry name" value="Thioredoxin-like"/>
    <property type="match status" value="1"/>
</dbReference>